<gene>
    <name evidence="8" type="ORF">DEO72_LG1g2512</name>
</gene>
<feature type="transmembrane region" description="Helical" evidence="7">
    <location>
        <begin position="60"/>
        <end position="80"/>
    </location>
</feature>
<dbReference type="Proteomes" id="UP000501690">
    <property type="component" value="Linkage Group LG1"/>
</dbReference>
<organism evidence="8 9">
    <name type="scientific">Vigna unguiculata</name>
    <name type="common">Cowpea</name>
    <dbReference type="NCBI Taxonomy" id="3917"/>
    <lineage>
        <taxon>Eukaryota</taxon>
        <taxon>Viridiplantae</taxon>
        <taxon>Streptophyta</taxon>
        <taxon>Embryophyta</taxon>
        <taxon>Tracheophyta</taxon>
        <taxon>Spermatophyta</taxon>
        <taxon>Magnoliopsida</taxon>
        <taxon>eudicotyledons</taxon>
        <taxon>Gunneridae</taxon>
        <taxon>Pentapetalae</taxon>
        <taxon>rosids</taxon>
        <taxon>fabids</taxon>
        <taxon>Fabales</taxon>
        <taxon>Fabaceae</taxon>
        <taxon>Papilionoideae</taxon>
        <taxon>50 kb inversion clade</taxon>
        <taxon>NPAAA clade</taxon>
        <taxon>indigoferoid/millettioid clade</taxon>
        <taxon>Phaseoleae</taxon>
        <taxon>Vigna</taxon>
    </lineage>
</organism>
<evidence type="ECO:0000256" key="7">
    <source>
        <dbReference type="SAM" id="Phobius"/>
    </source>
</evidence>
<reference evidence="8 9" key="1">
    <citation type="submission" date="2019-04" db="EMBL/GenBank/DDBJ databases">
        <title>An improved genome assembly and genetic linkage map for asparagus bean, Vigna unguiculata ssp. sesquipedialis.</title>
        <authorList>
            <person name="Xia Q."/>
            <person name="Zhang R."/>
            <person name="Dong Y."/>
        </authorList>
    </citation>
    <scope>NUCLEOTIDE SEQUENCE [LARGE SCALE GENOMIC DNA]</scope>
    <source>
        <tissue evidence="8">Leaf</tissue>
    </source>
</reference>
<accession>A0A4D6KLH2</accession>
<feature type="transmembrane region" description="Helical" evidence="7">
    <location>
        <begin position="116"/>
        <end position="136"/>
    </location>
</feature>
<dbReference type="GO" id="GO:0016020">
    <property type="term" value="C:membrane"/>
    <property type="evidence" value="ECO:0007669"/>
    <property type="project" value="UniProtKB-SubCell"/>
</dbReference>
<keyword evidence="4 7" id="KW-0812">Transmembrane</keyword>
<dbReference type="Pfam" id="PF08627">
    <property type="entry name" value="CRT-like"/>
    <property type="match status" value="1"/>
</dbReference>
<evidence type="ECO:0000256" key="4">
    <source>
        <dbReference type="ARBA" id="ARBA00022692"/>
    </source>
</evidence>
<feature type="transmembrane region" description="Helical" evidence="7">
    <location>
        <begin position="85"/>
        <end position="104"/>
    </location>
</feature>
<dbReference type="AlphaFoldDB" id="A0A4D6KLH2"/>
<evidence type="ECO:0000256" key="1">
    <source>
        <dbReference type="ARBA" id="ARBA00004141"/>
    </source>
</evidence>
<evidence type="ECO:0000313" key="8">
    <source>
        <dbReference type="EMBL" id="QCD78876.1"/>
    </source>
</evidence>
<dbReference type="InterPro" id="IPR013936">
    <property type="entry name" value="CRT-like"/>
</dbReference>
<comment type="subcellular location">
    <subcellularLocation>
        <location evidence="1">Membrane</location>
        <topology evidence="1">Multi-pass membrane protein</topology>
    </subcellularLocation>
</comment>
<keyword evidence="9" id="KW-1185">Reference proteome</keyword>
<dbReference type="EMBL" id="CP039345">
    <property type="protein sequence ID" value="QCD78876.1"/>
    <property type="molecule type" value="Genomic_DNA"/>
</dbReference>
<evidence type="ECO:0000256" key="3">
    <source>
        <dbReference type="ARBA" id="ARBA00022448"/>
    </source>
</evidence>
<keyword evidence="3" id="KW-0813">Transport</keyword>
<evidence type="ECO:0000256" key="5">
    <source>
        <dbReference type="ARBA" id="ARBA00022989"/>
    </source>
</evidence>
<dbReference type="PANTHER" id="PTHR31326">
    <property type="entry name" value="PROTEIN CLT2, CHLOROPLASTIC"/>
    <property type="match status" value="1"/>
</dbReference>
<keyword evidence="5 7" id="KW-1133">Transmembrane helix</keyword>
<proteinExistence type="inferred from homology"/>
<keyword evidence="6 7" id="KW-0472">Membrane</keyword>
<evidence type="ECO:0000313" key="9">
    <source>
        <dbReference type="Proteomes" id="UP000501690"/>
    </source>
</evidence>
<evidence type="ECO:0000256" key="6">
    <source>
        <dbReference type="ARBA" id="ARBA00023136"/>
    </source>
</evidence>
<sequence length="151" mass="15799">MFVVNSFGSAFQALFICLLLPFLSKLWGIPFSQLSNYLKDGAACFLNVGTLSRGCDGAPLLPLLFIVVNMGFNISLLHLIKISSAVVSCLASTFSVPIAIYVFTLPLPYLGVGPSLPAGFVAGAAILIMGLLIYAWTPSSASSSTSITAST</sequence>
<dbReference type="PANTHER" id="PTHR31326:SF3">
    <property type="entry name" value="PROTEIN CLT3, CHLOROPLASTIC"/>
    <property type="match status" value="1"/>
</dbReference>
<evidence type="ECO:0000256" key="2">
    <source>
        <dbReference type="ARBA" id="ARBA00006690"/>
    </source>
</evidence>
<protein>
    <submittedName>
        <fullName evidence="8">Chloroquine-resistance transporter-like</fullName>
    </submittedName>
</protein>
<name>A0A4D6KLH2_VIGUN</name>
<comment type="similarity">
    <text evidence="2">Belongs to the CRT-like transporter family.</text>
</comment>